<evidence type="ECO:0000313" key="3">
    <source>
        <dbReference type="Proteomes" id="UP000299102"/>
    </source>
</evidence>
<keyword evidence="3" id="KW-1185">Reference proteome</keyword>
<accession>A0A4C1X9S6</accession>
<name>A0A4C1X9S6_EUMVA</name>
<feature type="transmembrane region" description="Helical" evidence="1">
    <location>
        <begin position="154"/>
        <end position="176"/>
    </location>
</feature>
<evidence type="ECO:0000256" key="1">
    <source>
        <dbReference type="SAM" id="Phobius"/>
    </source>
</evidence>
<sequence length="195" mass="21682">MLEISVIWMTLAGRRSFKEDRRYIKALWGERPRRNLPVGRAHPEPSDSLSVRLGLSGTRKRKISVGARDHAVTHHGVSIHQQRLFLQSSSAIPIRLQLSKVPFVLAVALLSCDTYRIHNVFSLLVAPNIGTNNNYLLPVTPPAGTFLHLVYQRVTVSIVILIAAPLSFSILILLLVHSLPIPTMVPVLIPNPVFV</sequence>
<evidence type="ECO:0000313" key="2">
    <source>
        <dbReference type="EMBL" id="GBP59642.1"/>
    </source>
</evidence>
<comment type="caution">
    <text evidence="2">The sequence shown here is derived from an EMBL/GenBank/DDBJ whole genome shotgun (WGS) entry which is preliminary data.</text>
</comment>
<keyword evidence="1" id="KW-0812">Transmembrane</keyword>
<gene>
    <name evidence="2" type="ORF">EVAR_46010_1</name>
</gene>
<dbReference type="EMBL" id="BGZK01000766">
    <property type="protein sequence ID" value="GBP59642.1"/>
    <property type="molecule type" value="Genomic_DNA"/>
</dbReference>
<proteinExistence type="predicted"/>
<keyword evidence="1" id="KW-0472">Membrane</keyword>
<dbReference type="AlphaFoldDB" id="A0A4C1X9S6"/>
<protein>
    <submittedName>
        <fullName evidence="2">Uncharacterized protein</fullName>
    </submittedName>
</protein>
<organism evidence="2 3">
    <name type="scientific">Eumeta variegata</name>
    <name type="common">Bagworm moth</name>
    <name type="synonym">Eumeta japonica</name>
    <dbReference type="NCBI Taxonomy" id="151549"/>
    <lineage>
        <taxon>Eukaryota</taxon>
        <taxon>Metazoa</taxon>
        <taxon>Ecdysozoa</taxon>
        <taxon>Arthropoda</taxon>
        <taxon>Hexapoda</taxon>
        <taxon>Insecta</taxon>
        <taxon>Pterygota</taxon>
        <taxon>Neoptera</taxon>
        <taxon>Endopterygota</taxon>
        <taxon>Lepidoptera</taxon>
        <taxon>Glossata</taxon>
        <taxon>Ditrysia</taxon>
        <taxon>Tineoidea</taxon>
        <taxon>Psychidae</taxon>
        <taxon>Oiketicinae</taxon>
        <taxon>Eumeta</taxon>
    </lineage>
</organism>
<keyword evidence="1" id="KW-1133">Transmembrane helix</keyword>
<dbReference type="Proteomes" id="UP000299102">
    <property type="component" value="Unassembled WGS sequence"/>
</dbReference>
<reference evidence="2 3" key="1">
    <citation type="journal article" date="2019" name="Commun. Biol.">
        <title>The bagworm genome reveals a unique fibroin gene that provides high tensile strength.</title>
        <authorList>
            <person name="Kono N."/>
            <person name="Nakamura H."/>
            <person name="Ohtoshi R."/>
            <person name="Tomita M."/>
            <person name="Numata K."/>
            <person name="Arakawa K."/>
        </authorList>
    </citation>
    <scope>NUCLEOTIDE SEQUENCE [LARGE SCALE GENOMIC DNA]</scope>
</reference>